<evidence type="ECO:0000256" key="4">
    <source>
        <dbReference type="ARBA" id="ARBA00022840"/>
    </source>
</evidence>
<dbReference type="PRINTS" id="PR00471">
    <property type="entry name" value="ACETATEKNASE"/>
</dbReference>
<organism evidence="6 7">
    <name type="scientific">Anaeromyxobacter paludicola</name>
    <dbReference type="NCBI Taxonomy" id="2918171"/>
    <lineage>
        <taxon>Bacteria</taxon>
        <taxon>Pseudomonadati</taxon>
        <taxon>Myxococcota</taxon>
        <taxon>Myxococcia</taxon>
        <taxon>Myxococcales</taxon>
        <taxon>Cystobacterineae</taxon>
        <taxon>Anaeromyxobacteraceae</taxon>
        <taxon>Anaeromyxobacter</taxon>
    </lineage>
</organism>
<dbReference type="InterPro" id="IPR000890">
    <property type="entry name" value="Aliphatic_acid_kin_short-chain"/>
</dbReference>
<dbReference type="Pfam" id="PF00871">
    <property type="entry name" value="Acetate_kinase"/>
    <property type="match status" value="1"/>
</dbReference>
<proteinExistence type="inferred from homology"/>
<dbReference type="EMBL" id="AP025592">
    <property type="protein sequence ID" value="BDG09740.1"/>
    <property type="molecule type" value="Genomic_DNA"/>
</dbReference>
<evidence type="ECO:0000313" key="7">
    <source>
        <dbReference type="Proteomes" id="UP001162734"/>
    </source>
</evidence>
<dbReference type="NCBIfam" id="NF002834">
    <property type="entry name" value="PRK03011.1-5"/>
    <property type="match status" value="1"/>
</dbReference>
<keyword evidence="7" id="KW-1185">Reference proteome</keyword>
<protein>
    <submittedName>
        <fullName evidence="6">Butyrate kinase 2</fullName>
    </submittedName>
</protein>
<keyword evidence="1 5" id="KW-0808">Transferase</keyword>
<evidence type="ECO:0000313" key="6">
    <source>
        <dbReference type="EMBL" id="BDG09740.1"/>
    </source>
</evidence>
<comment type="similarity">
    <text evidence="5">Belongs to the acetokinase family.</text>
</comment>
<dbReference type="GO" id="GO:0016301">
    <property type="term" value="F:kinase activity"/>
    <property type="evidence" value="ECO:0007669"/>
    <property type="project" value="UniProtKB-KW"/>
</dbReference>
<dbReference type="PANTHER" id="PTHR21060">
    <property type="entry name" value="ACETATE KINASE"/>
    <property type="match status" value="1"/>
</dbReference>
<evidence type="ECO:0000256" key="5">
    <source>
        <dbReference type="RuleBase" id="RU003835"/>
    </source>
</evidence>
<keyword evidence="2" id="KW-0547">Nucleotide-binding</keyword>
<dbReference type="InterPro" id="IPR043129">
    <property type="entry name" value="ATPase_NBD"/>
</dbReference>
<reference evidence="7" key="1">
    <citation type="journal article" date="2022" name="Int. J. Syst. Evol. Microbiol.">
        <title>Anaeromyxobacter oryzae sp. nov., Anaeromyxobacter diazotrophicus sp. nov. and Anaeromyxobacter paludicola sp. nov., isolated from paddy soils.</title>
        <authorList>
            <person name="Itoh H."/>
            <person name="Xu Z."/>
            <person name="Mise K."/>
            <person name="Masuda Y."/>
            <person name="Ushijima N."/>
            <person name="Hayakawa C."/>
            <person name="Shiratori Y."/>
            <person name="Senoo K."/>
        </authorList>
    </citation>
    <scope>NUCLEOTIDE SEQUENCE [LARGE SCALE GENOMIC DNA]</scope>
    <source>
        <strain evidence="7">Red630</strain>
    </source>
</reference>
<dbReference type="RefSeq" id="WP_248342027.1">
    <property type="nucleotide sequence ID" value="NZ_AP025592.1"/>
</dbReference>
<evidence type="ECO:0000256" key="3">
    <source>
        <dbReference type="ARBA" id="ARBA00022777"/>
    </source>
</evidence>
<name>A0ABM7XCZ4_9BACT</name>
<dbReference type="SUPFAM" id="SSF53067">
    <property type="entry name" value="Actin-like ATPase domain"/>
    <property type="match status" value="2"/>
</dbReference>
<keyword evidence="4" id="KW-0067">ATP-binding</keyword>
<dbReference type="Proteomes" id="UP001162734">
    <property type="component" value="Chromosome"/>
</dbReference>
<evidence type="ECO:0000256" key="1">
    <source>
        <dbReference type="ARBA" id="ARBA00022679"/>
    </source>
</evidence>
<dbReference type="PANTHER" id="PTHR21060:SF3">
    <property type="entry name" value="BUTYRATE KINASE 2-RELATED"/>
    <property type="match status" value="1"/>
</dbReference>
<evidence type="ECO:0000256" key="2">
    <source>
        <dbReference type="ARBA" id="ARBA00022741"/>
    </source>
</evidence>
<keyword evidence="3 5" id="KW-0418">Kinase</keyword>
<gene>
    <name evidence="6" type="primary">buk2</name>
    <name evidence="6" type="ORF">AMPC_28530</name>
</gene>
<dbReference type="Gene3D" id="3.30.420.40">
    <property type="match status" value="2"/>
</dbReference>
<sequence>MGQPNAAVGTHLGGNIDPLGVAHPPPVEGVPRGAPLVLAVNPAPGVTRLGLFEGERLVRSAAVQHSERSLRACRRLLEQQDFRLDGVRGFLTAAGVQPGRLAAAVGQGGLLPRALPGTYLVDDALLREQAQAAPIEHEANLGAPIVHALASEHGCPAYVVDPVDEAALDALARLGGARGPVRTALTHALNMRLVARRHASGVNRPTQEMKHVVAHLGDGFSLAALRGGVLLDAVTSLAPVGEARGDSIETALAAACAQPGADARSVAAGLFGARALQPTLSGAQVLTALARAERGERTAFLLLEAVSYQLAKVVGELATVLEGEVDGILLTGGLTSAGPVVSGLSRRVEWIAPVFVYPGEEELRALADGALRALSGAEQALRYPRC</sequence>
<accession>A0ABM7XCZ4</accession>